<feature type="transmembrane region" description="Helical" evidence="5">
    <location>
        <begin position="150"/>
        <end position="170"/>
    </location>
</feature>
<sequence length="491" mass="50567">MTILAATAPCERKALDPNRWAALAVLLTGAFLAPLDFFIVNVAMPSITTGLHATSADVQLVISGYAVVYSVFLITGGRLGDIYGRKAIFLIGLSGFATASAFCGLAWSPSALILARLLQALAAAAMAPQALASVHALFPPHERGRALSIYGIAIGLSSIVGQLLGGALVGADIGGLGWRLIFLINLPIAIVAFLAAIPLLRETRGQHRPRLDIGGVVLSSLALTALVLPLVEGRERGWPWWSVALLATTPFLVEAFRRYEIRLARAGGDPLVAIEAFRSKGLLKGLGAIMTLYAMATFFLTFSIYLQTALGFTALQSGLSILPFSAGFLAGSTFSPFLARLFGKAAPSLSFALSASGTLATAAVIAAFPAGALPPWPLLAPALALIGLGMGMCMPTMVRVIVERVEPHRAGLVGGLVNSTLQVSAAVSVAVLGGLFFTLLGSRSDAAAVTHAFAVTLVAIAACHGAGALLAAGLGQPRTASAGRQAAIVVE</sequence>
<reference evidence="7 8" key="1">
    <citation type="submission" date="2023-07" db="EMBL/GenBank/DDBJ databases">
        <title>Genomic Encyclopedia of Type Strains, Phase IV (KMG-IV): sequencing the most valuable type-strain genomes for metagenomic binning, comparative biology and taxonomic classification.</title>
        <authorList>
            <person name="Goeker M."/>
        </authorList>
    </citation>
    <scope>NUCLEOTIDE SEQUENCE [LARGE SCALE GENOMIC DNA]</scope>
    <source>
        <strain evidence="7 8">DSM 5896</strain>
    </source>
</reference>
<dbReference type="Gene3D" id="1.20.1720.10">
    <property type="entry name" value="Multidrug resistance protein D"/>
    <property type="match status" value="1"/>
</dbReference>
<feature type="transmembrane region" description="Helical" evidence="5">
    <location>
        <begin position="286"/>
        <end position="306"/>
    </location>
</feature>
<feature type="transmembrane region" description="Helical" evidence="5">
    <location>
        <begin position="423"/>
        <end position="440"/>
    </location>
</feature>
<evidence type="ECO:0000313" key="8">
    <source>
        <dbReference type="Proteomes" id="UP001237448"/>
    </source>
</evidence>
<dbReference type="PANTHER" id="PTHR42718">
    <property type="entry name" value="MAJOR FACILITATOR SUPERFAMILY MULTIDRUG TRANSPORTER MFSC"/>
    <property type="match status" value="1"/>
</dbReference>
<feature type="transmembrane region" description="Helical" evidence="5">
    <location>
        <begin position="20"/>
        <end position="44"/>
    </location>
</feature>
<feature type="transmembrane region" description="Helical" evidence="5">
    <location>
        <begin position="176"/>
        <end position="199"/>
    </location>
</feature>
<dbReference type="EMBL" id="JAUSVK010000001">
    <property type="protein sequence ID" value="MDQ0395867.1"/>
    <property type="molecule type" value="Genomic_DNA"/>
</dbReference>
<feature type="transmembrane region" description="Helical" evidence="5">
    <location>
        <begin position="211"/>
        <end position="231"/>
    </location>
</feature>
<dbReference type="PANTHER" id="PTHR42718:SF39">
    <property type="entry name" value="ACTINORHODIN TRANSPORTER-RELATED"/>
    <property type="match status" value="1"/>
</dbReference>
<comment type="subcellular location">
    <subcellularLocation>
        <location evidence="1">Membrane</location>
        <topology evidence="1">Multi-pass membrane protein</topology>
    </subcellularLocation>
</comment>
<feature type="transmembrane region" description="Helical" evidence="5">
    <location>
        <begin position="378"/>
        <end position="402"/>
    </location>
</feature>
<feature type="transmembrane region" description="Helical" evidence="5">
    <location>
        <begin position="56"/>
        <end position="75"/>
    </location>
</feature>
<evidence type="ECO:0000259" key="6">
    <source>
        <dbReference type="PROSITE" id="PS50850"/>
    </source>
</evidence>
<keyword evidence="3 5" id="KW-1133">Transmembrane helix</keyword>
<evidence type="ECO:0000256" key="3">
    <source>
        <dbReference type="ARBA" id="ARBA00022989"/>
    </source>
</evidence>
<feature type="domain" description="Major facilitator superfamily (MFS) profile" evidence="6">
    <location>
        <begin position="22"/>
        <end position="479"/>
    </location>
</feature>
<dbReference type="Proteomes" id="UP001237448">
    <property type="component" value="Unassembled WGS sequence"/>
</dbReference>
<dbReference type="InterPro" id="IPR011701">
    <property type="entry name" value="MFS"/>
</dbReference>
<dbReference type="Pfam" id="PF07690">
    <property type="entry name" value="MFS_1"/>
    <property type="match status" value="1"/>
</dbReference>
<feature type="transmembrane region" description="Helical" evidence="5">
    <location>
        <begin position="237"/>
        <end position="256"/>
    </location>
</feature>
<dbReference type="CDD" id="cd17321">
    <property type="entry name" value="MFS_MMR_MDR_like"/>
    <property type="match status" value="1"/>
</dbReference>
<dbReference type="PROSITE" id="PS50850">
    <property type="entry name" value="MFS"/>
    <property type="match status" value="1"/>
</dbReference>
<evidence type="ECO:0000256" key="4">
    <source>
        <dbReference type="ARBA" id="ARBA00023136"/>
    </source>
</evidence>
<keyword evidence="8" id="KW-1185">Reference proteome</keyword>
<evidence type="ECO:0000256" key="2">
    <source>
        <dbReference type="ARBA" id="ARBA00022692"/>
    </source>
</evidence>
<dbReference type="SUPFAM" id="SSF103473">
    <property type="entry name" value="MFS general substrate transporter"/>
    <property type="match status" value="1"/>
</dbReference>
<feature type="transmembrane region" description="Helical" evidence="5">
    <location>
        <begin position="318"/>
        <end position="339"/>
    </location>
</feature>
<proteinExistence type="predicted"/>
<keyword evidence="2 5" id="KW-0812">Transmembrane</keyword>
<dbReference type="Gene3D" id="1.20.1250.20">
    <property type="entry name" value="MFS general substrate transporter like domains"/>
    <property type="match status" value="1"/>
</dbReference>
<dbReference type="InterPro" id="IPR020846">
    <property type="entry name" value="MFS_dom"/>
</dbReference>
<gene>
    <name evidence="7" type="ORF">J3R73_005659</name>
</gene>
<feature type="transmembrane region" description="Helical" evidence="5">
    <location>
        <begin position="452"/>
        <end position="474"/>
    </location>
</feature>
<feature type="transmembrane region" description="Helical" evidence="5">
    <location>
        <begin position="351"/>
        <end position="372"/>
    </location>
</feature>
<feature type="transmembrane region" description="Helical" evidence="5">
    <location>
        <begin position="87"/>
        <end position="107"/>
    </location>
</feature>
<dbReference type="InterPro" id="IPR036259">
    <property type="entry name" value="MFS_trans_sf"/>
</dbReference>
<protein>
    <submittedName>
        <fullName evidence="7">EmrB/QacA subfamily drug resistance transporter</fullName>
    </submittedName>
</protein>
<keyword evidence="4 5" id="KW-0472">Membrane</keyword>
<evidence type="ECO:0000256" key="5">
    <source>
        <dbReference type="SAM" id="Phobius"/>
    </source>
</evidence>
<organism evidence="7 8">
    <name type="scientific">Labrys monachus</name>
    <dbReference type="NCBI Taxonomy" id="217067"/>
    <lineage>
        <taxon>Bacteria</taxon>
        <taxon>Pseudomonadati</taxon>
        <taxon>Pseudomonadota</taxon>
        <taxon>Alphaproteobacteria</taxon>
        <taxon>Hyphomicrobiales</taxon>
        <taxon>Xanthobacteraceae</taxon>
        <taxon>Labrys</taxon>
    </lineage>
</organism>
<dbReference type="PRINTS" id="PR01036">
    <property type="entry name" value="TCRTETB"/>
</dbReference>
<comment type="caution">
    <text evidence="7">The sequence shown here is derived from an EMBL/GenBank/DDBJ whole genome shotgun (WGS) entry which is preliminary data.</text>
</comment>
<feature type="transmembrane region" description="Helical" evidence="5">
    <location>
        <begin position="113"/>
        <end position="138"/>
    </location>
</feature>
<dbReference type="RefSeq" id="WP_307435202.1">
    <property type="nucleotide sequence ID" value="NZ_JAUSVK010000001.1"/>
</dbReference>
<accession>A0ABU0FNC1</accession>
<name>A0ABU0FNC1_9HYPH</name>
<evidence type="ECO:0000256" key="1">
    <source>
        <dbReference type="ARBA" id="ARBA00004141"/>
    </source>
</evidence>
<evidence type="ECO:0000313" key="7">
    <source>
        <dbReference type="EMBL" id="MDQ0395867.1"/>
    </source>
</evidence>